<comment type="caution">
    <text evidence="2">The sequence shown here is derived from an EMBL/GenBank/DDBJ whole genome shotgun (WGS) entry which is preliminary data.</text>
</comment>
<evidence type="ECO:0000313" key="2">
    <source>
        <dbReference type="EMBL" id="EEF57905.1"/>
    </source>
</evidence>
<dbReference type="EMBL" id="ABOX02000054">
    <property type="protein sequence ID" value="EEF57905.1"/>
    <property type="molecule type" value="Genomic_DNA"/>
</dbReference>
<name>B9XQI0_PEDPL</name>
<sequence length="147" mass="15898">MLVNTISPPVHPSNRSPSPFGMPGTENALPSDRAWCPRRNVPSGRTSDAEMQTTSARPSAQVSAIQFHRLARFPKPNSYVPLPSSPNHPHPIVLGITNKIRPSLSAKTPCGLASWHFPNSPSGPSPRSPVPVTRKIFPLFASIIRIA</sequence>
<keyword evidence="3" id="KW-1185">Reference proteome</keyword>
<reference evidence="2 3" key="1">
    <citation type="journal article" date="2011" name="J. Bacteriol.">
        <title>Genome sequence of 'Pedosphaera parvula' Ellin514, an aerobic Verrucomicrobial isolate from pasture soil.</title>
        <authorList>
            <person name="Kant R."/>
            <person name="van Passel M.W."/>
            <person name="Sangwan P."/>
            <person name="Palva A."/>
            <person name="Lucas S."/>
            <person name="Copeland A."/>
            <person name="Lapidus A."/>
            <person name="Glavina Del Rio T."/>
            <person name="Dalin E."/>
            <person name="Tice H."/>
            <person name="Bruce D."/>
            <person name="Goodwin L."/>
            <person name="Pitluck S."/>
            <person name="Chertkov O."/>
            <person name="Larimer F.W."/>
            <person name="Land M.L."/>
            <person name="Hauser L."/>
            <person name="Brettin T.S."/>
            <person name="Detter J.C."/>
            <person name="Han S."/>
            <person name="de Vos W.M."/>
            <person name="Janssen P.H."/>
            <person name="Smidt H."/>
        </authorList>
    </citation>
    <scope>NUCLEOTIDE SEQUENCE [LARGE SCALE GENOMIC DNA]</scope>
    <source>
        <strain evidence="2 3">Ellin514</strain>
    </source>
</reference>
<protein>
    <submittedName>
        <fullName evidence="2">Uncharacterized protein</fullName>
    </submittedName>
</protein>
<evidence type="ECO:0000313" key="3">
    <source>
        <dbReference type="Proteomes" id="UP000003688"/>
    </source>
</evidence>
<gene>
    <name evidence="2" type="ORF">Cflav_PD0855</name>
</gene>
<feature type="region of interest" description="Disordered" evidence="1">
    <location>
        <begin position="1"/>
        <end position="60"/>
    </location>
</feature>
<feature type="compositionally biased region" description="Polar residues" evidence="1">
    <location>
        <begin position="1"/>
        <end position="17"/>
    </location>
</feature>
<accession>B9XQI0</accession>
<evidence type="ECO:0000256" key="1">
    <source>
        <dbReference type="SAM" id="MobiDB-lite"/>
    </source>
</evidence>
<dbReference type="Proteomes" id="UP000003688">
    <property type="component" value="Unassembled WGS sequence"/>
</dbReference>
<feature type="compositionally biased region" description="Polar residues" evidence="1">
    <location>
        <begin position="43"/>
        <end position="60"/>
    </location>
</feature>
<organism evidence="2 3">
    <name type="scientific">Pedosphaera parvula (strain Ellin514)</name>
    <dbReference type="NCBI Taxonomy" id="320771"/>
    <lineage>
        <taxon>Bacteria</taxon>
        <taxon>Pseudomonadati</taxon>
        <taxon>Verrucomicrobiota</taxon>
        <taxon>Pedosphaerae</taxon>
        <taxon>Pedosphaerales</taxon>
        <taxon>Pedosphaeraceae</taxon>
        <taxon>Pedosphaera</taxon>
    </lineage>
</organism>
<dbReference type="AlphaFoldDB" id="B9XQI0"/>
<proteinExistence type="predicted"/>